<dbReference type="SUPFAM" id="SSF55874">
    <property type="entry name" value="ATPase domain of HSP90 chaperone/DNA topoisomerase II/histidine kinase"/>
    <property type="match status" value="1"/>
</dbReference>
<dbReference type="Proteomes" id="UP001333996">
    <property type="component" value="Unassembled WGS sequence"/>
</dbReference>
<name>A0ABU7FQH6_9ACTN</name>
<dbReference type="InterPro" id="IPR036890">
    <property type="entry name" value="HATPase_C_sf"/>
</dbReference>
<dbReference type="RefSeq" id="WP_329510595.1">
    <property type="nucleotide sequence ID" value="NZ_BAAAYZ010000130.1"/>
</dbReference>
<dbReference type="EMBL" id="JAYWVC010000143">
    <property type="protein sequence ID" value="MED7826195.1"/>
    <property type="molecule type" value="Genomic_DNA"/>
</dbReference>
<organism evidence="4 5">
    <name type="scientific">Streptomyces chiangmaiensis</name>
    <dbReference type="NCBI Taxonomy" id="766497"/>
    <lineage>
        <taxon>Bacteria</taxon>
        <taxon>Bacillati</taxon>
        <taxon>Actinomycetota</taxon>
        <taxon>Actinomycetes</taxon>
        <taxon>Kitasatosporales</taxon>
        <taxon>Streptomycetaceae</taxon>
        <taxon>Streptomyces</taxon>
    </lineage>
</organism>
<evidence type="ECO:0000259" key="3">
    <source>
        <dbReference type="PROSITE" id="PS50113"/>
    </source>
</evidence>
<evidence type="ECO:0000313" key="4">
    <source>
        <dbReference type="EMBL" id="MED7826195.1"/>
    </source>
</evidence>
<dbReference type="InterPro" id="IPR000014">
    <property type="entry name" value="PAS"/>
</dbReference>
<dbReference type="PANTHER" id="PTHR43156">
    <property type="entry name" value="STAGE II SPORULATION PROTEIN E-RELATED"/>
    <property type="match status" value="1"/>
</dbReference>
<dbReference type="InterPro" id="IPR013656">
    <property type="entry name" value="PAS_4"/>
</dbReference>
<protein>
    <submittedName>
        <fullName evidence="4">SpoIIE family protein phosphatase</fullName>
    </submittedName>
</protein>
<dbReference type="Pfam" id="PF07228">
    <property type="entry name" value="SpoIIE"/>
    <property type="match status" value="1"/>
</dbReference>
<comment type="caution">
    <text evidence="4">The sequence shown here is derived from an EMBL/GenBank/DDBJ whole genome shotgun (WGS) entry which is preliminary data.</text>
</comment>
<dbReference type="InterPro" id="IPR003018">
    <property type="entry name" value="GAF"/>
</dbReference>
<dbReference type="InterPro" id="IPR052016">
    <property type="entry name" value="Bact_Sigma-Reg"/>
</dbReference>
<dbReference type="InterPro" id="IPR036457">
    <property type="entry name" value="PPM-type-like_dom_sf"/>
</dbReference>
<dbReference type="PROSITE" id="PS50112">
    <property type="entry name" value="PAS"/>
    <property type="match status" value="1"/>
</dbReference>
<gene>
    <name evidence="4" type="ORF">VXC91_30610</name>
</gene>
<proteinExistence type="predicted"/>
<dbReference type="InterPro" id="IPR003594">
    <property type="entry name" value="HATPase_dom"/>
</dbReference>
<dbReference type="Gene3D" id="3.60.40.10">
    <property type="entry name" value="PPM-type phosphatase domain"/>
    <property type="match status" value="1"/>
</dbReference>
<dbReference type="InterPro" id="IPR001932">
    <property type="entry name" value="PPM-type_phosphatase-like_dom"/>
</dbReference>
<dbReference type="CDD" id="cd16936">
    <property type="entry name" value="HATPase_RsbW-like"/>
    <property type="match status" value="1"/>
</dbReference>
<keyword evidence="5" id="KW-1185">Reference proteome</keyword>
<evidence type="ECO:0000259" key="2">
    <source>
        <dbReference type="PROSITE" id="PS50112"/>
    </source>
</evidence>
<dbReference type="Gene3D" id="3.30.450.40">
    <property type="match status" value="1"/>
</dbReference>
<dbReference type="InterPro" id="IPR029016">
    <property type="entry name" value="GAF-like_dom_sf"/>
</dbReference>
<dbReference type="SUPFAM" id="SSF55785">
    <property type="entry name" value="PYP-like sensor domain (PAS domain)"/>
    <property type="match status" value="2"/>
</dbReference>
<evidence type="ECO:0000256" key="1">
    <source>
        <dbReference type="ARBA" id="ARBA00022801"/>
    </source>
</evidence>
<accession>A0ABU7FQH6</accession>
<feature type="domain" description="PAS" evidence="2">
    <location>
        <begin position="1"/>
        <end position="37"/>
    </location>
</feature>
<dbReference type="CDD" id="cd00130">
    <property type="entry name" value="PAS"/>
    <property type="match status" value="1"/>
</dbReference>
<dbReference type="Gene3D" id="3.30.450.20">
    <property type="entry name" value="PAS domain"/>
    <property type="match status" value="2"/>
</dbReference>
<dbReference type="Pfam" id="PF13581">
    <property type="entry name" value="HATPase_c_2"/>
    <property type="match status" value="1"/>
</dbReference>
<dbReference type="PANTHER" id="PTHR43156:SF2">
    <property type="entry name" value="STAGE II SPORULATION PROTEIN E"/>
    <property type="match status" value="1"/>
</dbReference>
<dbReference type="InterPro" id="IPR035965">
    <property type="entry name" value="PAS-like_dom_sf"/>
</dbReference>
<reference evidence="4" key="1">
    <citation type="submission" date="2024-01" db="EMBL/GenBank/DDBJ databases">
        <title>First draft genome sequence data of TA4-1, the type strain of Gram-positive actinobacterium Streptomyces chiangmaiensis.</title>
        <authorList>
            <person name="Yasawong M."/>
            <person name="Nantapong N."/>
        </authorList>
    </citation>
    <scope>NUCLEOTIDE SEQUENCE</scope>
    <source>
        <strain evidence="4">TA4-1</strain>
    </source>
</reference>
<dbReference type="SMART" id="SM00331">
    <property type="entry name" value="PP2C_SIG"/>
    <property type="match status" value="1"/>
</dbReference>
<evidence type="ECO:0000313" key="5">
    <source>
        <dbReference type="Proteomes" id="UP001333996"/>
    </source>
</evidence>
<dbReference type="Gene3D" id="3.30.565.10">
    <property type="entry name" value="Histidine kinase-like ATPase, C-terminal domain"/>
    <property type="match status" value="1"/>
</dbReference>
<dbReference type="SUPFAM" id="SSF55781">
    <property type="entry name" value="GAF domain-like"/>
    <property type="match status" value="1"/>
</dbReference>
<sequence>MPSGDVLILIDGEGRVVEWRRAAEELFGCSAEQAVGRLVSAIIREGAADGAGRPKRFSDAAAVLVKPVLRGTEVMWEARMSSGPVPEQDAAILTTLFTHSPTGLHVLDTHLRVVRTSTPGLHGTPAGHLLGMHFTQAYDLEDPEKETAVAQRVLDGGEPVVNRLVRSARTPGGPMRRIHSISYVRLEDSRGEVLGVVASTLDVTDRENARGRLDLLNSVRTRVRHGPNVAAVCQELADAVVPAFAGIAVVEVIDDVVRGEEPPQIPVHVDVPLRRAAFHGGIPPHPMADVRPPPNGTPFASVLSNLRPRLVTIPADDTPWPAADPARADVIERSGAHSLIVVPLALRDRGLGVASFYRVHDQDPFEEEDIKVASSVCAHAALCIEDARRYMREWITAATVQRRLLPQQPVAQTTVETCRLHLPNPEGGGTWSDAIALPGARTALIVGDVAGHGIAAALTMGFLRTALHTLAAQDLQPDELLARLNDTADRLAAARAGLPPDDPLHSEQFTAGCTIVIYDPVELTCAIARAGLPEPVAVFPDGSSVVLPVPPGPPLAGRGNASFPATTIDIPEGSTLALGTAGLARQVLTPSAPLHTVLGGAGTRPLSGLRDAVARVLTGTPRTGEALMLFARTTALAGDHVLTHPLPAHPEAASIARNAARSRLQAWDMDEDTTFTTELIVSELVGNAIRYGAPPLQLRLIHDRMLTCEVTDSATSAPHVRHARTVDEGGRGLFIVSSLTDQWGTRYHPRGKTIWAEQPTGCGTRSS</sequence>
<dbReference type="PROSITE" id="PS50113">
    <property type="entry name" value="PAC"/>
    <property type="match status" value="1"/>
</dbReference>
<dbReference type="Pfam" id="PF01590">
    <property type="entry name" value="GAF"/>
    <property type="match status" value="1"/>
</dbReference>
<dbReference type="Pfam" id="PF08448">
    <property type="entry name" value="PAS_4"/>
    <property type="match status" value="1"/>
</dbReference>
<feature type="domain" description="PAC" evidence="3">
    <location>
        <begin position="158"/>
        <end position="215"/>
    </location>
</feature>
<keyword evidence="1" id="KW-0378">Hydrolase</keyword>
<dbReference type="NCBIfam" id="TIGR00229">
    <property type="entry name" value="sensory_box"/>
    <property type="match status" value="2"/>
</dbReference>
<dbReference type="InterPro" id="IPR000700">
    <property type="entry name" value="PAS-assoc_C"/>
</dbReference>